<protein>
    <recommendedName>
        <fullName evidence="3">non-specific serine/threonine protein kinase</fullName>
        <ecNumber evidence="3">2.7.11.1</ecNumber>
    </recommendedName>
</protein>
<comment type="catalytic activity">
    <reaction evidence="14">
        <text>L-seryl-[protein] + ATP = O-phospho-L-seryl-[protein] + ADP + H(+)</text>
        <dbReference type="Rhea" id="RHEA:17989"/>
        <dbReference type="Rhea" id="RHEA-COMP:9863"/>
        <dbReference type="Rhea" id="RHEA-COMP:11604"/>
        <dbReference type="ChEBI" id="CHEBI:15378"/>
        <dbReference type="ChEBI" id="CHEBI:29999"/>
        <dbReference type="ChEBI" id="CHEBI:30616"/>
        <dbReference type="ChEBI" id="CHEBI:83421"/>
        <dbReference type="ChEBI" id="CHEBI:456216"/>
        <dbReference type="EC" id="2.7.11.1"/>
    </reaction>
</comment>
<comment type="catalytic activity">
    <reaction evidence="13">
        <text>L-threonyl-[protein] + ATP = O-phospho-L-threonyl-[protein] + ADP + H(+)</text>
        <dbReference type="Rhea" id="RHEA:46608"/>
        <dbReference type="Rhea" id="RHEA-COMP:11060"/>
        <dbReference type="Rhea" id="RHEA-COMP:11605"/>
        <dbReference type="ChEBI" id="CHEBI:15378"/>
        <dbReference type="ChEBI" id="CHEBI:30013"/>
        <dbReference type="ChEBI" id="CHEBI:30616"/>
        <dbReference type="ChEBI" id="CHEBI:61977"/>
        <dbReference type="ChEBI" id="CHEBI:456216"/>
        <dbReference type="EC" id="2.7.11.1"/>
    </reaction>
</comment>
<organism evidence="18 19">
    <name type="scientific">Petromyzon marinus</name>
    <name type="common">Sea lamprey</name>
    <dbReference type="NCBI Taxonomy" id="7757"/>
    <lineage>
        <taxon>Eukaryota</taxon>
        <taxon>Metazoa</taxon>
        <taxon>Chordata</taxon>
        <taxon>Craniata</taxon>
        <taxon>Vertebrata</taxon>
        <taxon>Cyclostomata</taxon>
        <taxon>Hyperoartia</taxon>
        <taxon>Petromyzontiformes</taxon>
        <taxon>Petromyzontidae</taxon>
        <taxon>Petromyzon</taxon>
    </lineage>
</organism>
<evidence type="ECO:0000256" key="1">
    <source>
        <dbReference type="ARBA" id="ARBA00004123"/>
    </source>
</evidence>
<feature type="compositionally biased region" description="Basic residues" evidence="16">
    <location>
        <begin position="11"/>
        <end position="22"/>
    </location>
</feature>
<dbReference type="FunFam" id="1.10.510.10:FF:000293">
    <property type="entry name" value="SRSF protein kinase 1"/>
    <property type="match status" value="1"/>
</dbReference>
<dbReference type="FunFam" id="3.30.200.20:FF:000163">
    <property type="entry name" value="SRSF protein kinase 2 isoform X1"/>
    <property type="match status" value="1"/>
</dbReference>
<feature type="region of interest" description="Disordered" evidence="16">
    <location>
        <begin position="507"/>
        <end position="617"/>
    </location>
</feature>
<dbReference type="InterPro" id="IPR017441">
    <property type="entry name" value="Protein_kinase_ATP_BS"/>
</dbReference>
<evidence type="ECO:0000256" key="7">
    <source>
        <dbReference type="ARBA" id="ARBA00022679"/>
    </source>
</evidence>
<dbReference type="GO" id="GO:0030154">
    <property type="term" value="P:cell differentiation"/>
    <property type="evidence" value="ECO:0007669"/>
    <property type="project" value="UniProtKB-KW"/>
</dbReference>
<proteinExistence type="predicted"/>
<name>A0AAJ7T598_PETMA</name>
<feature type="compositionally biased region" description="Basic and acidic residues" evidence="16">
    <location>
        <begin position="396"/>
        <end position="406"/>
    </location>
</feature>
<dbReference type="GO" id="GO:0005737">
    <property type="term" value="C:cytoplasm"/>
    <property type="evidence" value="ECO:0007669"/>
    <property type="project" value="UniProtKB-SubCell"/>
</dbReference>
<keyword evidence="6" id="KW-0597">Phosphoprotein</keyword>
<dbReference type="PROSITE" id="PS00108">
    <property type="entry name" value="PROTEIN_KINASE_ST"/>
    <property type="match status" value="1"/>
</dbReference>
<feature type="compositionally biased region" description="Acidic residues" evidence="16">
    <location>
        <begin position="349"/>
        <end position="358"/>
    </location>
</feature>
<keyword evidence="5" id="KW-0723">Serine/threonine-protein kinase</keyword>
<dbReference type="GO" id="GO:0005524">
    <property type="term" value="F:ATP binding"/>
    <property type="evidence" value="ECO:0007669"/>
    <property type="project" value="UniProtKB-UniRule"/>
</dbReference>
<evidence type="ECO:0000256" key="2">
    <source>
        <dbReference type="ARBA" id="ARBA00004496"/>
    </source>
</evidence>
<accession>A0AAJ7T598</accession>
<dbReference type="GO" id="GO:0004674">
    <property type="term" value="F:protein serine/threonine kinase activity"/>
    <property type="evidence" value="ECO:0007669"/>
    <property type="project" value="UniProtKB-KW"/>
</dbReference>
<evidence type="ECO:0000256" key="5">
    <source>
        <dbReference type="ARBA" id="ARBA00022527"/>
    </source>
</evidence>
<feature type="region of interest" description="Disordered" evidence="16">
    <location>
        <begin position="254"/>
        <end position="433"/>
    </location>
</feature>
<keyword evidence="8 15" id="KW-0547">Nucleotide-binding</keyword>
<evidence type="ECO:0000256" key="9">
    <source>
        <dbReference type="ARBA" id="ARBA00022777"/>
    </source>
</evidence>
<evidence type="ECO:0000256" key="16">
    <source>
        <dbReference type="SAM" id="MobiDB-lite"/>
    </source>
</evidence>
<feature type="compositionally biased region" description="Low complexity" evidence="16">
    <location>
        <begin position="407"/>
        <end position="417"/>
    </location>
</feature>
<feature type="region of interest" description="Disordered" evidence="16">
    <location>
        <begin position="1"/>
        <end position="83"/>
    </location>
</feature>
<dbReference type="Pfam" id="PF00069">
    <property type="entry name" value="Pkinase"/>
    <property type="match status" value="2"/>
</dbReference>
<evidence type="ECO:0000256" key="12">
    <source>
        <dbReference type="ARBA" id="ARBA00023242"/>
    </source>
</evidence>
<dbReference type="Gene3D" id="1.10.510.10">
    <property type="entry name" value="Transferase(Phosphotransferase) domain 1"/>
    <property type="match status" value="2"/>
</dbReference>
<evidence type="ECO:0000313" key="19">
    <source>
        <dbReference type="RefSeq" id="XP_032810362.1"/>
    </source>
</evidence>
<evidence type="ECO:0000256" key="10">
    <source>
        <dbReference type="ARBA" id="ARBA00022782"/>
    </source>
</evidence>
<dbReference type="RefSeq" id="XP_032810362.1">
    <property type="nucleotide sequence ID" value="XM_032954471.1"/>
</dbReference>
<dbReference type="SUPFAM" id="SSF56112">
    <property type="entry name" value="Protein kinase-like (PK-like)"/>
    <property type="match status" value="1"/>
</dbReference>
<dbReference type="PROSITE" id="PS50011">
    <property type="entry name" value="PROTEIN_KINASE_DOM"/>
    <property type="match status" value="1"/>
</dbReference>
<evidence type="ECO:0000256" key="15">
    <source>
        <dbReference type="PROSITE-ProRule" id="PRU10141"/>
    </source>
</evidence>
<keyword evidence="12" id="KW-0539">Nucleus</keyword>
<feature type="compositionally biased region" description="Gly residues" evidence="16">
    <location>
        <begin position="568"/>
        <end position="588"/>
    </location>
</feature>
<dbReference type="Proteomes" id="UP001318040">
    <property type="component" value="Chromosome 14"/>
</dbReference>
<dbReference type="GO" id="GO:0035556">
    <property type="term" value="P:intracellular signal transduction"/>
    <property type="evidence" value="ECO:0007669"/>
    <property type="project" value="TreeGrafter"/>
</dbReference>
<dbReference type="PANTHER" id="PTHR47634">
    <property type="entry name" value="PROTEIN KINASE DOMAIN-CONTAINING PROTEIN-RELATED"/>
    <property type="match status" value="1"/>
</dbReference>
<evidence type="ECO:0000256" key="3">
    <source>
        <dbReference type="ARBA" id="ARBA00012513"/>
    </source>
</evidence>
<keyword evidence="4" id="KW-0963">Cytoplasm</keyword>
<dbReference type="GO" id="GO:0050684">
    <property type="term" value="P:regulation of mRNA processing"/>
    <property type="evidence" value="ECO:0007669"/>
    <property type="project" value="TreeGrafter"/>
</dbReference>
<feature type="compositionally biased region" description="Basic and acidic residues" evidence="16">
    <location>
        <begin position="36"/>
        <end position="47"/>
    </location>
</feature>
<keyword evidence="9" id="KW-0418">Kinase</keyword>
<dbReference type="AlphaFoldDB" id="A0AAJ7T598"/>
<dbReference type="PROSITE" id="PS00107">
    <property type="entry name" value="PROTEIN_KINASE_ATP"/>
    <property type="match status" value="1"/>
</dbReference>
<evidence type="ECO:0000256" key="14">
    <source>
        <dbReference type="ARBA" id="ARBA00048679"/>
    </source>
</evidence>
<feature type="compositionally biased region" description="Basic residues" evidence="16">
    <location>
        <begin position="282"/>
        <end position="295"/>
    </location>
</feature>
<keyword evidence="18" id="KW-1185">Reference proteome</keyword>
<feature type="compositionally biased region" description="Basic and acidic residues" evidence="16">
    <location>
        <begin position="592"/>
        <end position="602"/>
    </location>
</feature>
<evidence type="ECO:0000313" key="18">
    <source>
        <dbReference type="Proteomes" id="UP001318040"/>
    </source>
</evidence>
<evidence type="ECO:0000256" key="4">
    <source>
        <dbReference type="ARBA" id="ARBA00022490"/>
    </source>
</evidence>
<dbReference type="FunFam" id="1.10.510.10:FF:000105">
    <property type="entry name" value="SRSF protein kinase 2"/>
    <property type="match status" value="1"/>
</dbReference>
<gene>
    <name evidence="19" type="primary">LOC116942480</name>
</gene>
<dbReference type="CTD" id="6733"/>
<comment type="subcellular location">
    <subcellularLocation>
        <location evidence="2">Cytoplasm</location>
    </subcellularLocation>
    <subcellularLocation>
        <location evidence="1">Nucleus</location>
    </subcellularLocation>
</comment>
<evidence type="ECO:0000256" key="8">
    <source>
        <dbReference type="ARBA" id="ARBA00022741"/>
    </source>
</evidence>
<dbReference type="InterPro" id="IPR051334">
    <property type="entry name" value="SRPK"/>
</dbReference>
<dbReference type="GO" id="GO:0000245">
    <property type="term" value="P:spliceosomal complex assembly"/>
    <property type="evidence" value="ECO:0007669"/>
    <property type="project" value="TreeGrafter"/>
</dbReference>
<dbReference type="PANTHER" id="PTHR47634:SF9">
    <property type="entry name" value="PROTEIN KINASE DOMAIN-CONTAINING PROTEIN-RELATED"/>
    <property type="match status" value="1"/>
</dbReference>
<feature type="domain" description="Protein kinase" evidence="17">
    <location>
        <begin position="97"/>
        <end position="797"/>
    </location>
</feature>
<sequence>MSSRKVLAIQARKKRAKPKKAKVATTRRVGNSNSGRNDDRVDARVGESPEPGEEGDEGHSEPEGLVGSDDEEQEDPADYTKGGYHPVKIGDLFNGRYHVVRKLGWGHFSTVWLCWDMQVKWFVALKVVKSAPHYTETALDEIKLLKCVRDGDPKDPNREKVVQLVDDFKVSGVNGLHVCMVFEVLGHQLLKWIIKSNYKGLPLPCVKSIIQQVLQGLDYLHTKCKIIHTDIKPENILLCVDDAYVRRLAAEATQWQQQGGPPPSGSAVSTAPQLRGSDGKLSRNKKKKLKKKQKRQAVLLEQRMQDIEVMEREAQEVKGDSPSEAGAPQESPQEPPSLGAAAALREQRDEPEEMEQEEGDKAAASGGRRAEEEEDGDEQRKEKEEAVATSLGCPPDVERGAARDDASATARATARAAATDDKEEVADGAPARDGVVATAADLPGGEARAALDVEPPPETTHNALLLLLHDTVGTQADECSHDAVQLQATLLELDDMADEAEELGEAAGAVEGANDVAEDRPLCNGRAHSPSSASQLSPRGSGSGLSSPASEGGGPPTAAGVPADAGPAEGGGDGQGDEGTAGRRGPGVGEQQRQEERGERSRVMLASGAGDASQLPPSSADLVVNLLDPGNAENLTIKIADLGNACWVHKHFTEDIQTRQYRAPEVLIGAGYGVAADIWSTACMAFELATGDYLFEPHSGEDYCRDEDHIALITELMGRLPRKYALSGKYSKEFFTKQGDLRHITKLKPWGLFDVLVEKYEWPLEQAAMFTDFLLPMLEVLPEKRTSAAQCLKHAWLGC</sequence>
<keyword evidence="11 15" id="KW-0067">ATP-binding</keyword>
<feature type="compositionally biased region" description="Basic and acidic residues" evidence="16">
    <location>
        <begin position="303"/>
        <end position="321"/>
    </location>
</feature>
<feature type="compositionally biased region" description="Acidic residues" evidence="16">
    <location>
        <begin position="68"/>
        <end position="77"/>
    </location>
</feature>
<dbReference type="SMART" id="SM00220">
    <property type="entry name" value="S_TKc"/>
    <property type="match status" value="1"/>
</dbReference>
<dbReference type="InterPro" id="IPR011009">
    <property type="entry name" value="Kinase-like_dom_sf"/>
</dbReference>
<dbReference type="GO" id="GO:0005634">
    <property type="term" value="C:nucleus"/>
    <property type="evidence" value="ECO:0007669"/>
    <property type="project" value="UniProtKB-SubCell"/>
</dbReference>
<dbReference type="InterPro" id="IPR000719">
    <property type="entry name" value="Prot_kinase_dom"/>
</dbReference>
<evidence type="ECO:0000259" key="17">
    <source>
        <dbReference type="PROSITE" id="PS50011"/>
    </source>
</evidence>
<evidence type="ECO:0000256" key="6">
    <source>
        <dbReference type="ARBA" id="ARBA00022553"/>
    </source>
</evidence>
<keyword evidence="7" id="KW-0808">Transferase</keyword>
<evidence type="ECO:0000256" key="13">
    <source>
        <dbReference type="ARBA" id="ARBA00047899"/>
    </source>
</evidence>
<dbReference type="Gene3D" id="3.30.200.20">
    <property type="entry name" value="Phosphorylase Kinase, domain 1"/>
    <property type="match status" value="1"/>
</dbReference>
<reference evidence="19" key="1">
    <citation type="submission" date="2025-08" db="UniProtKB">
        <authorList>
            <consortium name="RefSeq"/>
        </authorList>
    </citation>
    <scope>IDENTIFICATION</scope>
    <source>
        <tissue evidence="19">Sperm</tissue>
    </source>
</reference>
<dbReference type="InterPro" id="IPR008271">
    <property type="entry name" value="Ser/Thr_kinase_AS"/>
</dbReference>
<keyword evidence="10" id="KW-0221">Differentiation</keyword>
<feature type="binding site" evidence="15">
    <location>
        <position position="126"/>
    </location>
    <ligand>
        <name>ATP</name>
        <dbReference type="ChEBI" id="CHEBI:30616"/>
    </ligand>
</feature>
<feature type="compositionally biased region" description="Low complexity" evidence="16">
    <location>
        <begin position="534"/>
        <end position="567"/>
    </location>
</feature>
<dbReference type="EC" id="2.7.11.1" evidence="3"/>
<evidence type="ECO:0000256" key="11">
    <source>
        <dbReference type="ARBA" id="ARBA00022840"/>
    </source>
</evidence>